<evidence type="ECO:0000313" key="9">
    <source>
        <dbReference type="Proteomes" id="UP000199107"/>
    </source>
</evidence>
<comment type="pathway">
    <text evidence="1">Organosulfur degradation.</text>
</comment>
<dbReference type="OrthoDB" id="9810734at2"/>
<protein>
    <recommendedName>
        <fullName evidence="6">sulfoacetaldehyde reductase (NADPH)</fullName>
        <ecNumber evidence="6">1.1.1.313</ecNumber>
    </recommendedName>
</protein>
<comment type="subunit">
    <text evidence="5">Homodimer and heterotetramer.</text>
</comment>
<dbReference type="InterPro" id="IPR020904">
    <property type="entry name" value="Sc_DH/Rdtase_CS"/>
</dbReference>
<reference evidence="9" key="1">
    <citation type="submission" date="2016-10" db="EMBL/GenBank/DDBJ databases">
        <authorList>
            <person name="Varghese N."/>
            <person name="Submissions S."/>
        </authorList>
    </citation>
    <scope>NUCLEOTIDE SEQUENCE [LARGE SCALE GENOMIC DNA]</scope>
    <source>
        <strain evidence="9">AAP</strain>
    </source>
</reference>
<keyword evidence="9" id="KW-1185">Reference proteome</keyword>
<dbReference type="EC" id="1.1.1.313" evidence="6"/>
<dbReference type="PRINTS" id="PR00081">
    <property type="entry name" value="GDHRDH"/>
</dbReference>
<evidence type="ECO:0000313" key="8">
    <source>
        <dbReference type="EMBL" id="SDL67038.1"/>
    </source>
</evidence>
<proteinExistence type="inferred from homology"/>
<dbReference type="PANTHER" id="PTHR42901:SF1">
    <property type="entry name" value="ALCOHOL DEHYDROGENASE"/>
    <property type="match status" value="1"/>
</dbReference>
<keyword evidence="3" id="KW-0560">Oxidoreductase</keyword>
<dbReference type="Pfam" id="PF00106">
    <property type="entry name" value="adh_short"/>
    <property type="match status" value="1"/>
</dbReference>
<accession>A0A1G9LYI2</accession>
<dbReference type="InterPro" id="IPR057326">
    <property type="entry name" value="KR_dom"/>
</dbReference>
<dbReference type="SMART" id="SM00822">
    <property type="entry name" value="PKS_KR"/>
    <property type="match status" value="1"/>
</dbReference>
<dbReference type="Gene3D" id="3.40.50.720">
    <property type="entry name" value="NAD(P)-binding Rossmann-like Domain"/>
    <property type="match status" value="1"/>
</dbReference>
<dbReference type="InterPro" id="IPR002347">
    <property type="entry name" value="SDR_fam"/>
</dbReference>
<evidence type="ECO:0000256" key="6">
    <source>
        <dbReference type="ARBA" id="ARBA00066933"/>
    </source>
</evidence>
<evidence type="ECO:0000256" key="1">
    <source>
        <dbReference type="ARBA" id="ARBA00005177"/>
    </source>
</evidence>
<dbReference type="PROSITE" id="PS00061">
    <property type="entry name" value="ADH_SHORT"/>
    <property type="match status" value="1"/>
</dbReference>
<dbReference type="STRING" id="48727.SAMN05192555_10650"/>
<dbReference type="GO" id="GO:0016616">
    <property type="term" value="F:oxidoreductase activity, acting on the CH-OH group of donors, NAD or NADP as acceptor"/>
    <property type="evidence" value="ECO:0007669"/>
    <property type="project" value="UniProtKB-ARBA"/>
</dbReference>
<dbReference type="AlphaFoldDB" id="A0A1G9LYI2"/>
<sequence>MHEASPVVFITGATSGIGRACALRFAAAGWALVLTGRRQARLDELAAELGDQVPVHTAVLDVSDPDAIVRVTDSLPERFATPHALLNNAGLALGKGPAQEADLGDWQRMIETNITGLVSVTRQLLPRLIESGAGATVINIGSIAGRTPYPGGHVYGATKAFVEQFSYNLRCDVSAHGVRVTDLAPGMTESEFTLVRMKGDAGVADDYYRGTQPLQPDDVAVQAVQIAELPPHVNITRLEVAPLCQQWAPFNVLRDHASSPTR</sequence>
<dbReference type="EMBL" id="FNGH01000006">
    <property type="protein sequence ID" value="SDL67038.1"/>
    <property type="molecule type" value="Genomic_DNA"/>
</dbReference>
<evidence type="ECO:0000256" key="3">
    <source>
        <dbReference type="ARBA" id="ARBA00023002"/>
    </source>
</evidence>
<dbReference type="RefSeq" id="WP_089658149.1">
    <property type="nucleotide sequence ID" value="NZ_FNGH01000006.1"/>
</dbReference>
<name>A0A1G9LYI2_9GAMM</name>
<evidence type="ECO:0000256" key="2">
    <source>
        <dbReference type="ARBA" id="ARBA00006484"/>
    </source>
</evidence>
<evidence type="ECO:0000259" key="7">
    <source>
        <dbReference type="SMART" id="SM00822"/>
    </source>
</evidence>
<dbReference type="FunFam" id="3.40.50.720:FF:000047">
    <property type="entry name" value="NADP-dependent L-serine/L-allo-threonine dehydrogenase"/>
    <property type="match status" value="1"/>
</dbReference>
<organism evidence="8 9">
    <name type="scientific">Franzmannia pantelleriensis</name>
    <dbReference type="NCBI Taxonomy" id="48727"/>
    <lineage>
        <taxon>Bacteria</taxon>
        <taxon>Pseudomonadati</taxon>
        <taxon>Pseudomonadota</taxon>
        <taxon>Gammaproteobacteria</taxon>
        <taxon>Oceanospirillales</taxon>
        <taxon>Halomonadaceae</taxon>
        <taxon>Franzmannia</taxon>
    </lineage>
</organism>
<dbReference type="SUPFAM" id="SSF51735">
    <property type="entry name" value="NAD(P)-binding Rossmann-fold domains"/>
    <property type="match status" value="1"/>
</dbReference>
<dbReference type="InterPro" id="IPR036291">
    <property type="entry name" value="NAD(P)-bd_dom_sf"/>
</dbReference>
<evidence type="ECO:0000256" key="4">
    <source>
        <dbReference type="ARBA" id="ARBA00052263"/>
    </source>
</evidence>
<comment type="similarity">
    <text evidence="2">Belongs to the short-chain dehydrogenases/reductases (SDR) family.</text>
</comment>
<gene>
    <name evidence="8" type="ORF">SAMN05192555_10650</name>
</gene>
<feature type="domain" description="Ketoreductase" evidence="7">
    <location>
        <begin position="6"/>
        <end position="190"/>
    </location>
</feature>
<evidence type="ECO:0000256" key="5">
    <source>
        <dbReference type="ARBA" id="ARBA00063095"/>
    </source>
</evidence>
<comment type="catalytic activity">
    <reaction evidence="4">
        <text>2-hydroxyethane-1-sulfonate + NADP(+) = sulfoacetaldehyde + NADPH + H(+)</text>
        <dbReference type="Rhea" id="RHEA:29591"/>
        <dbReference type="ChEBI" id="CHEBI:15378"/>
        <dbReference type="ChEBI" id="CHEBI:57783"/>
        <dbReference type="ChEBI" id="CHEBI:58246"/>
        <dbReference type="ChEBI" id="CHEBI:58349"/>
        <dbReference type="ChEBI" id="CHEBI:61904"/>
        <dbReference type="EC" id="1.1.1.313"/>
    </reaction>
</comment>
<dbReference type="Proteomes" id="UP000199107">
    <property type="component" value="Unassembled WGS sequence"/>
</dbReference>
<dbReference type="PANTHER" id="PTHR42901">
    <property type="entry name" value="ALCOHOL DEHYDROGENASE"/>
    <property type="match status" value="1"/>
</dbReference>